<dbReference type="InterPro" id="IPR043136">
    <property type="entry name" value="B30.2/SPRY_sf"/>
</dbReference>
<feature type="region of interest" description="Disordered" evidence="5">
    <location>
        <begin position="1"/>
        <end position="40"/>
    </location>
</feature>
<dbReference type="InterPro" id="IPR035780">
    <property type="entry name" value="SPRY_Ssh4-like"/>
</dbReference>
<evidence type="ECO:0000256" key="4">
    <source>
        <dbReference type="ARBA" id="ARBA00023136"/>
    </source>
</evidence>
<feature type="compositionally biased region" description="Polar residues" evidence="5">
    <location>
        <begin position="841"/>
        <end position="850"/>
    </location>
</feature>
<feature type="compositionally biased region" description="Low complexity" evidence="5">
    <location>
        <begin position="457"/>
        <end position="496"/>
    </location>
</feature>
<dbReference type="InterPro" id="IPR001870">
    <property type="entry name" value="B30.2/SPRY"/>
</dbReference>
<evidence type="ECO:0000313" key="8">
    <source>
        <dbReference type="EMBL" id="CDZ98366.1"/>
    </source>
</evidence>
<dbReference type="GO" id="GO:0016020">
    <property type="term" value="C:membrane"/>
    <property type="evidence" value="ECO:0007669"/>
    <property type="project" value="UniProtKB-SubCell"/>
</dbReference>
<reference evidence="8" key="1">
    <citation type="submission" date="2014-08" db="EMBL/GenBank/DDBJ databases">
        <authorList>
            <person name="Sharma Rahul"/>
            <person name="Thines Marco"/>
        </authorList>
    </citation>
    <scope>NUCLEOTIDE SEQUENCE</scope>
</reference>
<name>A0A0F7SHI3_PHARH</name>
<feature type="compositionally biased region" description="Low complexity" evidence="5">
    <location>
        <begin position="673"/>
        <end position="690"/>
    </location>
</feature>
<dbReference type="PANTHER" id="PTHR12864">
    <property type="entry name" value="RAN BINDING PROTEIN 9-RELATED"/>
    <property type="match status" value="1"/>
</dbReference>
<feature type="compositionally biased region" description="Basic residues" evidence="5">
    <location>
        <begin position="697"/>
        <end position="712"/>
    </location>
</feature>
<dbReference type="Pfam" id="PF00622">
    <property type="entry name" value="SPRY"/>
    <property type="match status" value="1"/>
</dbReference>
<feature type="compositionally biased region" description="Low complexity" evidence="5">
    <location>
        <begin position="748"/>
        <end position="774"/>
    </location>
</feature>
<sequence length="850" mass="90492">MTATFSQSSSSSLPHPALSDDSQSGEYDYDKGEQTENGEYDGISIRIKPDVIRPWVLFNRPTVSSDITSNPISTSIPPTVITTDAFMITVQSGTDPSGPSQAEENMLLVLLPMLIVLSTLLFFVLVFLIFVLVLRKRKGVRLGDDSGPIDLSRGDGVIGEGGVDGIEARWLEDQEEDVQRGYKRAKDWQLHYPPSSIPTDITLPQFLSIQEKGVSAWSFEPDYESNPSLFVQSRTEITFFADGPGMSPEEGGGNSVMANLPLPKLNEVYYWECKIFEKDPGTKVAIGLATKPYPSFRMPGLNRNSIAYFSDGFKSHNYPFTAASYGPPLAEGDVLGVGYRPRTGTVFFTRNGRKHEDAFIGLQRFNLFPSVGASGPATVHVNLGQAGFVFIEANVKKWGLAPSVGTLAPPPPYGSERGSILLESGFGSPAGSQTRDRELMGEGSSGRTRSRRANPYSTALASSSASTNTNTMPTTTPARSSPLRPTSSSAATTSRPKTLWTSSAPFSIPRGSSVGEEDISPYVSPVDRESITRVLPPLEPSSEGSGSRSSGSSDEDEADEDDVFLSPQSPRSRSASGSASEDETDDNDDVDGEDEYGEDRSRFTNQNHTGADGSRRRIPMMFETQSSSPTRSPSPPTPNLLDIRLNTLRDRQAIHDFFGNVAHQEHVSPATLSAAAANASASASASVSNSTQDSPRKKLKKKSTTRSTNKQKARSDGTSTSTSTLSSQPIASGSGARHGYGSGSNPRSGLSTSPTATAGASSSRPERSPPSYSPLDPVVYANGVPTDLPASVISAAFEAAERGEAGPAGHTRPGLGGVSGDDGRERGWRRWVSGSGAGWFGQSTGTQGSG</sequence>
<dbReference type="InterPro" id="IPR050618">
    <property type="entry name" value="Ubq-SigPath_Reg"/>
</dbReference>
<comment type="subcellular location">
    <subcellularLocation>
        <location evidence="1">Membrane</location>
        <topology evidence="1">Single-pass membrane protein</topology>
    </subcellularLocation>
</comment>
<feature type="compositionally biased region" description="Low complexity" evidence="5">
    <location>
        <begin position="1"/>
        <end position="22"/>
    </location>
</feature>
<feature type="compositionally biased region" description="Low complexity" evidence="5">
    <location>
        <begin position="566"/>
        <end position="579"/>
    </location>
</feature>
<keyword evidence="3 6" id="KW-1133">Transmembrane helix</keyword>
<evidence type="ECO:0000256" key="3">
    <source>
        <dbReference type="ARBA" id="ARBA00022989"/>
    </source>
</evidence>
<dbReference type="CDD" id="cd12910">
    <property type="entry name" value="SPRY_SSH4_like"/>
    <property type="match status" value="1"/>
</dbReference>
<feature type="domain" description="B30.2/SPRY" evidence="7">
    <location>
        <begin position="196"/>
        <end position="388"/>
    </location>
</feature>
<evidence type="ECO:0000256" key="5">
    <source>
        <dbReference type="SAM" id="MobiDB-lite"/>
    </source>
</evidence>
<dbReference type="Gene3D" id="2.60.120.920">
    <property type="match status" value="1"/>
</dbReference>
<keyword evidence="4 6" id="KW-0472">Membrane</keyword>
<evidence type="ECO:0000256" key="2">
    <source>
        <dbReference type="ARBA" id="ARBA00022692"/>
    </source>
</evidence>
<evidence type="ECO:0000256" key="6">
    <source>
        <dbReference type="SAM" id="Phobius"/>
    </source>
</evidence>
<dbReference type="SUPFAM" id="SSF49899">
    <property type="entry name" value="Concanavalin A-like lectins/glucanases"/>
    <property type="match status" value="1"/>
</dbReference>
<feature type="region of interest" description="Disordered" evidence="5">
    <location>
        <begin position="409"/>
        <end position="641"/>
    </location>
</feature>
<feature type="compositionally biased region" description="Acidic residues" evidence="5">
    <location>
        <begin position="553"/>
        <end position="563"/>
    </location>
</feature>
<feature type="compositionally biased region" description="Low complexity" evidence="5">
    <location>
        <begin position="540"/>
        <end position="552"/>
    </location>
</feature>
<evidence type="ECO:0000259" key="7">
    <source>
        <dbReference type="PROSITE" id="PS50188"/>
    </source>
</evidence>
<dbReference type="SMART" id="SM00449">
    <property type="entry name" value="SPRY"/>
    <property type="match status" value="1"/>
</dbReference>
<feature type="compositionally biased region" description="Low complexity" evidence="5">
    <location>
        <begin position="718"/>
        <end position="727"/>
    </location>
</feature>
<dbReference type="EMBL" id="LN483345">
    <property type="protein sequence ID" value="CDZ98366.1"/>
    <property type="molecule type" value="Genomic_DNA"/>
</dbReference>
<proteinExistence type="predicted"/>
<dbReference type="PROSITE" id="PS50188">
    <property type="entry name" value="B302_SPRY"/>
    <property type="match status" value="1"/>
</dbReference>
<feature type="compositionally biased region" description="Acidic residues" evidence="5">
    <location>
        <begin position="580"/>
        <end position="597"/>
    </location>
</feature>
<dbReference type="InterPro" id="IPR013320">
    <property type="entry name" value="ConA-like_dom_sf"/>
</dbReference>
<keyword evidence="2 6" id="KW-0812">Transmembrane</keyword>
<evidence type="ECO:0000256" key="1">
    <source>
        <dbReference type="ARBA" id="ARBA00004167"/>
    </source>
</evidence>
<feature type="transmembrane region" description="Helical" evidence="6">
    <location>
        <begin position="106"/>
        <end position="134"/>
    </location>
</feature>
<dbReference type="AlphaFoldDB" id="A0A0F7SHI3"/>
<organism evidence="8">
    <name type="scientific">Phaffia rhodozyma</name>
    <name type="common">Yeast</name>
    <name type="synonym">Xanthophyllomyces dendrorhous</name>
    <dbReference type="NCBI Taxonomy" id="264483"/>
    <lineage>
        <taxon>Eukaryota</taxon>
        <taxon>Fungi</taxon>
        <taxon>Dikarya</taxon>
        <taxon>Basidiomycota</taxon>
        <taxon>Agaricomycotina</taxon>
        <taxon>Tremellomycetes</taxon>
        <taxon>Cystofilobasidiales</taxon>
        <taxon>Mrakiaceae</taxon>
        <taxon>Phaffia</taxon>
    </lineage>
</organism>
<feature type="region of interest" description="Disordered" evidence="5">
    <location>
        <begin position="670"/>
        <end position="784"/>
    </location>
</feature>
<feature type="region of interest" description="Disordered" evidence="5">
    <location>
        <begin position="803"/>
        <end position="850"/>
    </location>
</feature>
<protein>
    <submittedName>
        <fullName evidence="8">SPRY domain-containing proteins</fullName>
    </submittedName>
</protein>
<accession>A0A0F7SHI3</accession>
<dbReference type="InterPro" id="IPR003877">
    <property type="entry name" value="SPRY_dom"/>
</dbReference>